<evidence type="ECO:0000313" key="9">
    <source>
        <dbReference type="Proteomes" id="UP000016924"/>
    </source>
</evidence>
<dbReference type="GeneID" id="19899672"/>
<keyword evidence="3" id="KW-0677">Repeat</keyword>
<evidence type="ECO:0000256" key="1">
    <source>
        <dbReference type="ARBA" id="ARBA00004123"/>
    </source>
</evidence>
<dbReference type="AlphaFoldDB" id="R7YMW4"/>
<name>R7YMW4_CONA1</name>
<dbReference type="Gene3D" id="2.130.10.10">
    <property type="entry name" value="YVTN repeat-like/Quinoprotein amine dehydrogenase"/>
    <property type="match status" value="1"/>
</dbReference>
<dbReference type="InterPro" id="IPR001680">
    <property type="entry name" value="WD40_rpt"/>
</dbReference>
<evidence type="ECO:0000256" key="2">
    <source>
        <dbReference type="ARBA" id="ARBA00022574"/>
    </source>
</evidence>
<feature type="repeat" description="WD" evidence="6">
    <location>
        <begin position="180"/>
        <end position="217"/>
    </location>
</feature>
<dbReference type="RefSeq" id="XP_007778451.1">
    <property type="nucleotide sequence ID" value="XM_007780261.1"/>
</dbReference>
<dbReference type="InterPro" id="IPR036322">
    <property type="entry name" value="WD40_repeat_dom_sf"/>
</dbReference>
<dbReference type="eggNOG" id="KOG0264">
    <property type="taxonomic scope" value="Eukaryota"/>
</dbReference>
<reference evidence="9" key="1">
    <citation type="submission" date="2012-06" db="EMBL/GenBank/DDBJ databases">
        <title>The genome sequence of Coniosporium apollinis CBS 100218.</title>
        <authorList>
            <consortium name="The Broad Institute Genome Sequencing Platform"/>
            <person name="Cuomo C."/>
            <person name="Gorbushina A."/>
            <person name="Noack S."/>
            <person name="Walker B."/>
            <person name="Young S.K."/>
            <person name="Zeng Q."/>
            <person name="Gargeya S."/>
            <person name="Fitzgerald M."/>
            <person name="Haas B."/>
            <person name="Abouelleil A."/>
            <person name="Alvarado L."/>
            <person name="Arachchi H.M."/>
            <person name="Berlin A.M."/>
            <person name="Chapman S.B."/>
            <person name="Goldberg J."/>
            <person name="Griggs A."/>
            <person name="Gujja S."/>
            <person name="Hansen M."/>
            <person name="Howarth C."/>
            <person name="Imamovic A."/>
            <person name="Larimer J."/>
            <person name="McCowan C."/>
            <person name="Montmayeur A."/>
            <person name="Murphy C."/>
            <person name="Neiman D."/>
            <person name="Pearson M."/>
            <person name="Priest M."/>
            <person name="Roberts A."/>
            <person name="Saif S."/>
            <person name="Shea T."/>
            <person name="Sisk P."/>
            <person name="Sykes S."/>
            <person name="Wortman J."/>
            <person name="Nusbaum C."/>
            <person name="Birren B."/>
        </authorList>
    </citation>
    <scope>NUCLEOTIDE SEQUENCE [LARGE SCALE GENOMIC DNA]</scope>
    <source>
        <strain evidence="9">CBS 100218</strain>
    </source>
</reference>
<dbReference type="PROSITE" id="PS00678">
    <property type="entry name" value="WD_REPEATS_1"/>
    <property type="match status" value="2"/>
</dbReference>
<sequence length="431" mass="49284">MDDIMTDAQQDYQDEHMEQKILNEEYKMWKKNAVWLYDLMFARALDWPTLTTQWLPDKREVPGTNLSQHRLLFGTFTANGAQNYLQIASIEIPEGKAPDPADYDEQRGEIGGYGNAKKAFTFNIIQKINHPGEVNKARYQPQNPNIIASYAVDGRILIFDRTKHSSNPKSDGVMQFEMELHGHTDEGFGLDWSPHTEGQLATGGSDNTVRVWNIKDGFSRDKRQIEPQRTYTHHASIVNDVQHHPIHHMWIGTVSDDLTLQVIDTRNPSNKKALYKKDAHTDAVNCIAFHPKWEPIVATGSADKTIALWDLRNLSRKLHAYEGHKDAVMKLEWHPTEMSILASSSYDRRILMWDASQIGEEQTEEEAEDGPPELLFMHGGFTNRICDFSWNKNNPWTMLASAEDNLIQVFTPARTLVNVAKPRVPHNEVSE</sequence>
<evidence type="ECO:0000256" key="5">
    <source>
        <dbReference type="ARBA" id="ARBA00023242"/>
    </source>
</evidence>
<evidence type="ECO:0000256" key="3">
    <source>
        <dbReference type="ARBA" id="ARBA00022737"/>
    </source>
</evidence>
<dbReference type="GO" id="GO:0006325">
    <property type="term" value="P:chromatin organization"/>
    <property type="evidence" value="ECO:0007669"/>
    <property type="project" value="UniProtKB-KW"/>
</dbReference>
<comment type="subcellular location">
    <subcellularLocation>
        <location evidence="1">Nucleus</location>
    </subcellularLocation>
</comment>
<evidence type="ECO:0000313" key="8">
    <source>
        <dbReference type="EMBL" id="EON63134.1"/>
    </source>
</evidence>
<dbReference type="OrthoDB" id="427795at2759"/>
<dbReference type="GO" id="GO:0005634">
    <property type="term" value="C:nucleus"/>
    <property type="evidence" value="ECO:0007669"/>
    <property type="project" value="UniProtKB-SubCell"/>
</dbReference>
<proteinExistence type="predicted"/>
<dbReference type="EMBL" id="JH767561">
    <property type="protein sequence ID" value="EON63134.1"/>
    <property type="molecule type" value="Genomic_DNA"/>
</dbReference>
<dbReference type="PANTHER" id="PTHR22850">
    <property type="entry name" value="WD40 REPEAT FAMILY"/>
    <property type="match status" value="1"/>
</dbReference>
<gene>
    <name evidence="8" type="ORF">W97_02361</name>
</gene>
<dbReference type="InterPro" id="IPR020472">
    <property type="entry name" value="WD40_PAC1"/>
</dbReference>
<dbReference type="PROSITE" id="PS50082">
    <property type="entry name" value="WD_REPEATS_2"/>
    <property type="match status" value="3"/>
</dbReference>
<dbReference type="PROSITE" id="PS50294">
    <property type="entry name" value="WD_REPEATS_REGION"/>
    <property type="match status" value="3"/>
</dbReference>
<dbReference type="Pfam" id="PF00400">
    <property type="entry name" value="WD40"/>
    <property type="match status" value="3"/>
</dbReference>
<dbReference type="STRING" id="1168221.R7YMW4"/>
<keyword evidence="2 6" id="KW-0853">WD repeat</keyword>
<dbReference type="Pfam" id="PF12265">
    <property type="entry name" value="CAF1C_H4-bd"/>
    <property type="match status" value="1"/>
</dbReference>
<feature type="domain" description="Histone-binding protein RBBP4-like N-terminal" evidence="7">
    <location>
        <begin position="24"/>
        <end position="93"/>
    </location>
</feature>
<keyword evidence="4" id="KW-0156">Chromatin regulator</keyword>
<feature type="repeat" description="WD" evidence="6">
    <location>
        <begin position="321"/>
        <end position="363"/>
    </location>
</feature>
<protein>
    <recommendedName>
        <fullName evidence="7">Histone-binding protein RBBP4-like N-terminal domain-containing protein</fullName>
    </recommendedName>
</protein>
<dbReference type="HOGENOM" id="CLU_020445_3_2_1"/>
<organism evidence="8 9">
    <name type="scientific">Coniosporium apollinis (strain CBS 100218)</name>
    <name type="common">Rock-inhabiting black yeast</name>
    <dbReference type="NCBI Taxonomy" id="1168221"/>
    <lineage>
        <taxon>Eukaryota</taxon>
        <taxon>Fungi</taxon>
        <taxon>Dikarya</taxon>
        <taxon>Ascomycota</taxon>
        <taxon>Pezizomycotina</taxon>
        <taxon>Dothideomycetes</taxon>
        <taxon>Dothideomycetes incertae sedis</taxon>
        <taxon>Coniosporium</taxon>
    </lineage>
</organism>
<dbReference type="InterPro" id="IPR019775">
    <property type="entry name" value="WD40_repeat_CS"/>
</dbReference>
<dbReference type="PRINTS" id="PR00320">
    <property type="entry name" value="GPROTEINBRPT"/>
</dbReference>
<dbReference type="InterPro" id="IPR015943">
    <property type="entry name" value="WD40/YVTN_repeat-like_dom_sf"/>
</dbReference>
<dbReference type="CDD" id="cd00200">
    <property type="entry name" value="WD40"/>
    <property type="match status" value="1"/>
</dbReference>
<accession>R7YMW4</accession>
<feature type="repeat" description="WD" evidence="6">
    <location>
        <begin position="277"/>
        <end position="313"/>
    </location>
</feature>
<keyword evidence="5" id="KW-0539">Nucleus</keyword>
<evidence type="ECO:0000256" key="6">
    <source>
        <dbReference type="PROSITE-ProRule" id="PRU00221"/>
    </source>
</evidence>
<dbReference type="Proteomes" id="UP000016924">
    <property type="component" value="Unassembled WGS sequence"/>
</dbReference>
<evidence type="ECO:0000256" key="4">
    <source>
        <dbReference type="ARBA" id="ARBA00022853"/>
    </source>
</evidence>
<dbReference type="SMART" id="SM00320">
    <property type="entry name" value="WD40"/>
    <property type="match status" value="6"/>
</dbReference>
<dbReference type="SUPFAM" id="SSF50978">
    <property type="entry name" value="WD40 repeat-like"/>
    <property type="match status" value="1"/>
</dbReference>
<dbReference type="InterPro" id="IPR050459">
    <property type="entry name" value="WD_repeat_RBAP46/RBAP48/MSI1"/>
</dbReference>
<dbReference type="OMA" id="PHEEGCL"/>
<keyword evidence="9" id="KW-1185">Reference proteome</keyword>
<dbReference type="InterPro" id="IPR022052">
    <property type="entry name" value="Histone-bd_RBBP4-like_N"/>
</dbReference>
<evidence type="ECO:0000259" key="7">
    <source>
        <dbReference type="Pfam" id="PF12265"/>
    </source>
</evidence>